<protein>
    <recommendedName>
        <fullName evidence="4">Aerotolerance regulator N-terminal domain-containing protein</fullName>
    </recommendedName>
</protein>
<dbReference type="KEGG" id="anp:FK178_02360"/>
<gene>
    <name evidence="2" type="ORF">FK178_02360</name>
</gene>
<keyword evidence="1" id="KW-1133">Transmembrane helix</keyword>
<evidence type="ECO:0000313" key="2">
    <source>
        <dbReference type="EMBL" id="QED36627.1"/>
    </source>
</evidence>
<evidence type="ECO:0008006" key="4">
    <source>
        <dbReference type="Google" id="ProtNLM"/>
    </source>
</evidence>
<dbReference type="RefSeq" id="WP_146830625.1">
    <property type="nucleotide sequence ID" value="NZ_CP042476.1"/>
</dbReference>
<evidence type="ECO:0000256" key="1">
    <source>
        <dbReference type="SAM" id="Phobius"/>
    </source>
</evidence>
<feature type="transmembrane region" description="Helical" evidence="1">
    <location>
        <begin position="12"/>
        <end position="29"/>
    </location>
</feature>
<keyword evidence="1" id="KW-0472">Membrane</keyword>
<dbReference type="AlphaFoldDB" id="A0A5B8YIG5"/>
<accession>A0A5B8YIG5</accession>
<dbReference type="EMBL" id="CP042476">
    <property type="protein sequence ID" value="QED36627.1"/>
    <property type="molecule type" value="Genomic_DNA"/>
</dbReference>
<sequence>MINNVVFLNESWFLPILGAAILLLVVFLWKEWTLAGKHRFIIKSTLVFIAVISLVLVVLKPAIHIPKKGGNIALLTPGYAKAQLDSLKKAERGLKLFNYEAGNPLPSQVSSSKKVFVLGYGLKEFDLWQMDGIPALYLNTELPEGVIKLNYKVENSVGDDLVVQGLYKNPKGGYRLLLEGPGETGLDSVELNGENEQAFKMLVPLKAKGNYIYSLTEKDEEGRIIKKDILPVKVAEKEELRILILNAFPTFETRYLKNFLAEAGHELVVRSQITRNRFKFEYLNTDRIGIGRLTEEILEPFDLLIADASSLRGFSGSERNVIGNMVREQGLGVFIQPDDTYFSSRGQLNILSFINFPNTEINDLQWPSIKLNAYPYRIKKEFGIREIHAPGNSIAAAYKKMGEGKIGTAVYSDTWELLLEGNDQAYRQIWSKLIEEVSRKEFSTASWNTVAISGQIDEPFEFELRTEIEDPFVTTGGGSNIPLIQDTSIPYLWRGTTWPRESGWNILHLDTISTYHFYVEDGLQGTTRDDVQILQANKRYFNAEIVEGQGYSPLEPVNPLWFFGLFLICMGGLWLEPKL</sequence>
<name>A0A5B8YIG5_9FLAO</name>
<feature type="transmembrane region" description="Helical" evidence="1">
    <location>
        <begin position="41"/>
        <end position="59"/>
    </location>
</feature>
<reference evidence="2 3" key="1">
    <citation type="submission" date="2019-08" db="EMBL/GenBank/DDBJ databases">
        <title>Antarcticibacterium arcticum sp. nov., a bacterium isolated from marine sediment of the Canadian Beaufort Sea.</title>
        <authorList>
            <person name="Lee Y.M."/>
            <person name="Baek K."/>
            <person name="Lee D.-H."/>
            <person name="Shin S.C."/>
            <person name="Jin Y.K."/>
            <person name="Park Y."/>
        </authorList>
    </citation>
    <scope>NUCLEOTIDE SEQUENCE [LARGE SCALE GENOMIC DNA]</scope>
    <source>
        <strain evidence="2 3">PAMC 28998</strain>
    </source>
</reference>
<dbReference type="OrthoDB" id="980086at2"/>
<evidence type="ECO:0000313" key="3">
    <source>
        <dbReference type="Proteomes" id="UP000321954"/>
    </source>
</evidence>
<keyword evidence="3" id="KW-1185">Reference proteome</keyword>
<keyword evidence="1" id="KW-0812">Transmembrane</keyword>
<organism evidence="2 3">
    <name type="scientific">Antarcticibacterium arcticum</name>
    <dbReference type="NCBI Taxonomy" id="2585771"/>
    <lineage>
        <taxon>Bacteria</taxon>
        <taxon>Pseudomonadati</taxon>
        <taxon>Bacteroidota</taxon>
        <taxon>Flavobacteriia</taxon>
        <taxon>Flavobacteriales</taxon>
        <taxon>Flavobacteriaceae</taxon>
        <taxon>Antarcticibacterium</taxon>
    </lineage>
</organism>
<dbReference type="Proteomes" id="UP000321954">
    <property type="component" value="Chromosome"/>
</dbReference>
<proteinExistence type="predicted"/>